<name>A0A9E6ZP84_9FLAO</name>
<evidence type="ECO:0000313" key="1">
    <source>
        <dbReference type="EMBL" id="UOB17990.1"/>
    </source>
</evidence>
<dbReference type="PANTHER" id="PTHR34599">
    <property type="entry name" value="PEROXIDASE-RELATED"/>
    <property type="match status" value="1"/>
</dbReference>
<dbReference type="InterPro" id="IPR036938">
    <property type="entry name" value="PAP2/HPO_sf"/>
</dbReference>
<keyword evidence="2" id="KW-1185">Reference proteome</keyword>
<dbReference type="Gene3D" id="1.10.606.20">
    <property type="match status" value="1"/>
</dbReference>
<dbReference type="Proteomes" id="UP000831290">
    <property type="component" value="Chromosome"/>
</dbReference>
<sequence>MLKTYSKISLIAFVFLIYSCKKETKKVVPKPLNCFENVDNKMVIDMNNLTYTIANDYDQFNSFTGVRALTLTHLAMHDIFNSMDKKYEQFHFKEQAKECIPPTVAGAECTRIILTNIYPEKKDTINAVCNKWVDLTTDMEKRAEGINLGRKAALAYIKLRKNDAHERQGEYEPVDKPGDYQYTPGTVWVWKPDFSLIQSFTLDSLSKFRSDNPPALTSEKYAIAYNEVMQLGEKNNESRTEEQNNVTGWWTNSAEHSLNEIGRYIATSKKLSAIETNRMFALINMTLFDVYLASFESKYHYNLWRPYTAIHEAENDGNEKTESSKKWEAQINYHPWPEYPSSLTSAITSGTEIFKTIYRTENPEIIIKSENKEKNFNSFDKMVEECIDSRVLNGLNFRFSGEEGSKQGKSIAKHVLENYLKPIR</sequence>
<dbReference type="AlphaFoldDB" id="A0A9E6ZP84"/>
<dbReference type="CDD" id="cd03398">
    <property type="entry name" value="PAP2_haloperoxidase"/>
    <property type="match status" value="1"/>
</dbReference>
<evidence type="ECO:0000313" key="2">
    <source>
        <dbReference type="Proteomes" id="UP000831290"/>
    </source>
</evidence>
<reference evidence="1" key="1">
    <citation type="submission" date="2022-03" db="EMBL/GenBank/DDBJ databases">
        <title>Description of Abyssus ytuae gen. nov., sp. nov., a novel member of the family Flavobacteriaceae isolated from the sediment of Mariana Trench.</title>
        <authorList>
            <person name="Zhang J."/>
            <person name="Xu X."/>
        </authorList>
    </citation>
    <scope>NUCLEOTIDE SEQUENCE</scope>
    <source>
        <strain evidence="1">MT3330</strain>
    </source>
</reference>
<proteinExistence type="predicted"/>
<dbReference type="EMBL" id="CP094358">
    <property type="protein sequence ID" value="UOB17990.1"/>
    <property type="molecule type" value="Genomic_DNA"/>
</dbReference>
<accession>A0A9E6ZP84</accession>
<dbReference type="SUPFAM" id="SSF48317">
    <property type="entry name" value="Acid phosphatase/Vanadium-dependent haloperoxidase"/>
    <property type="match status" value="1"/>
</dbReference>
<gene>
    <name evidence="1" type="ORF">MQE35_01520</name>
</gene>
<dbReference type="RefSeq" id="WP_255843863.1">
    <property type="nucleotide sequence ID" value="NZ_CP094358.1"/>
</dbReference>
<dbReference type="InterPro" id="IPR052559">
    <property type="entry name" value="V-haloperoxidase"/>
</dbReference>
<dbReference type="KEGG" id="fbm:MQE35_01520"/>
<dbReference type="PANTHER" id="PTHR34599:SF1">
    <property type="entry name" value="PHOSPHATIDIC ACID PHOSPHATASE TYPE 2_HALOPEROXIDASE DOMAIN-CONTAINING PROTEIN"/>
    <property type="match status" value="1"/>
</dbReference>
<dbReference type="PROSITE" id="PS51257">
    <property type="entry name" value="PROKAR_LIPOPROTEIN"/>
    <property type="match status" value="1"/>
</dbReference>
<protein>
    <submittedName>
        <fullName evidence="1">Vanadium-dependent haloperoxidase</fullName>
    </submittedName>
</protein>
<organism evidence="1 2">
    <name type="scientific">Abyssalbus ytuae</name>
    <dbReference type="NCBI Taxonomy" id="2926907"/>
    <lineage>
        <taxon>Bacteria</taxon>
        <taxon>Pseudomonadati</taxon>
        <taxon>Bacteroidota</taxon>
        <taxon>Flavobacteriia</taxon>
        <taxon>Flavobacteriales</taxon>
        <taxon>Flavobacteriaceae</taxon>
        <taxon>Abyssalbus</taxon>
    </lineage>
</organism>